<name>F2L0H5_THEU7</name>
<feature type="coiled-coil region" evidence="9">
    <location>
        <begin position="732"/>
        <end position="766"/>
    </location>
</feature>
<feature type="domain" description="DNA-directed DNA polymerase family B multifunctional" evidence="10">
    <location>
        <begin position="447"/>
        <end position="821"/>
    </location>
</feature>
<keyword evidence="13" id="KW-1185">Reference proteome</keyword>
<dbReference type="EC" id="2.7.7.7" evidence="8"/>
<keyword evidence="6 8" id="KW-0238">DNA-binding</keyword>
<dbReference type="SUPFAM" id="SSF53098">
    <property type="entry name" value="Ribonuclease H-like"/>
    <property type="match status" value="1"/>
</dbReference>
<dbReference type="Pfam" id="PF03104">
    <property type="entry name" value="DNA_pol_B_exo1"/>
    <property type="match status" value="1"/>
</dbReference>
<comment type="catalytic activity">
    <reaction evidence="7 8">
        <text>DNA(n) + a 2'-deoxyribonucleoside 5'-triphosphate = DNA(n+1) + diphosphate</text>
        <dbReference type="Rhea" id="RHEA:22508"/>
        <dbReference type="Rhea" id="RHEA-COMP:17339"/>
        <dbReference type="Rhea" id="RHEA-COMP:17340"/>
        <dbReference type="ChEBI" id="CHEBI:33019"/>
        <dbReference type="ChEBI" id="CHEBI:61560"/>
        <dbReference type="ChEBI" id="CHEBI:173112"/>
        <dbReference type="EC" id="2.7.7.7"/>
    </reaction>
</comment>
<dbReference type="SUPFAM" id="SSF56672">
    <property type="entry name" value="DNA/RNA polymerases"/>
    <property type="match status" value="1"/>
</dbReference>
<feature type="domain" description="DNA-directed DNA polymerase family B exonuclease" evidence="11">
    <location>
        <begin position="143"/>
        <end position="350"/>
    </location>
</feature>
<comment type="similarity">
    <text evidence="1 8">Belongs to the DNA polymerase type-B family.</text>
</comment>
<evidence type="ECO:0000256" key="9">
    <source>
        <dbReference type="SAM" id="Coils"/>
    </source>
</evidence>
<dbReference type="RefSeq" id="WP_013679993.1">
    <property type="nucleotide sequence ID" value="NC_015315.1"/>
</dbReference>
<protein>
    <recommendedName>
        <fullName evidence="8">DNA polymerase</fullName>
        <ecNumber evidence="8">2.7.7.7</ecNumber>
    </recommendedName>
</protein>
<dbReference type="Gene3D" id="1.10.132.60">
    <property type="entry name" value="DNA polymerase family B, C-terminal domain"/>
    <property type="match status" value="1"/>
</dbReference>
<keyword evidence="5 8" id="KW-0239">DNA-directed DNA polymerase</keyword>
<dbReference type="EMBL" id="CP002590">
    <property type="protein sequence ID" value="AEA12657.1"/>
    <property type="molecule type" value="Genomic_DNA"/>
</dbReference>
<dbReference type="HOGENOM" id="CLU_000203_6_0_2"/>
<dbReference type="PRINTS" id="PR00106">
    <property type="entry name" value="DNAPOLB"/>
</dbReference>
<evidence type="ECO:0000256" key="4">
    <source>
        <dbReference type="ARBA" id="ARBA00022705"/>
    </source>
</evidence>
<evidence type="ECO:0000256" key="3">
    <source>
        <dbReference type="ARBA" id="ARBA00022695"/>
    </source>
</evidence>
<evidence type="ECO:0000259" key="11">
    <source>
        <dbReference type="Pfam" id="PF03104"/>
    </source>
</evidence>
<dbReference type="AlphaFoldDB" id="F2L0H5"/>
<evidence type="ECO:0000256" key="7">
    <source>
        <dbReference type="ARBA" id="ARBA00049244"/>
    </source>
</evidence>
<dbReference type="PROSITE" id="PS00116">
    <property type="entry name" value="DNA_POLYMERASE_B"/>
    <property type="match status" value="1"/>
</dbReference>
<dbReference type="InterPro" id="IPR017964">
    <property type="entry name" value="DNA-dir_DNA_pol_B_CS"/>
</dbReference>
<dbReference type="InterPro" id="IPR042087">
    <property type="entry name" value="DNA_pol_B_thumb"/>
</dbReference>
<evidence type="ECO:0000256" key="1">
    <source>
        <dbReference type="ARBA" id="ARBA00005755"/>
    </source>
</evidence>
<dbReference type="Gene3D" id="3.30.420.10">
    <property type="entry name" value="Ribonuclease H-like superfamily/Ribonuclease H"/>
    <property type="match status" value="1"/>
</dbReference>
<dbReference type="GO" id="GO:0006261">
    <property type="term" value="P:DNA-templated DNA replication"/>
    <property type="evidence" value="ECO:0007669"/>
    <property type="project" value="TreeGrafter"/>
</dbReference>
<gene>
    <name evidence="12" type="ordered locus">TUZN_1178</name>
</gene>
<dbReference type="InterPro" id="IPR006134">
    <property type="entry name" value="DNA-dir_DNA_pol_B_multi_dom"/>
</dbReference>
<dbReference type="CDD" id="cd05783">
    <property type="entry name" value="DNA_polB_B1_exo"/>
    <property type="match status" value="1"/>
</dbReference>
<accession>F2L0H5</accession>
<evidence type="ECO:0000313" key="13">
    <source>
        <dbReference type="Proteomes" id="UP000008138"/>
    </source>
</evidence>
<dbReference type="Gene3D" id="3.90.1600.10">
    <property type="entry name" value="Palm domain of DNA polymerase"/>
    <property type="match status" value="1"/>
</dbReference>
<dbReference type="OrthoDB" id="323192at2157"/>
<dbReference type="GO" id="GO:0003887">
    <property type="term" value="F:DNA-directed DNA polymerase activity"/>
    <property type="evidence" value="ECO:0007669"/>
    <property type="project" value="UniProtKB-KW"/>
</dbReference>
<dbReference type="Proteomes" id="UP000008138">
    <property type="component" value="Chromosome"/>
</dbReference>
<dbReference type="PANTHER" id="PTHR10322:SF20">
    <property type="entry name" value="DNA POLYMERASE 1"/>
    <property type="match status" value="1"/>
</dbReference>
<dbReference type="STRING" id="999630.TUZN_1178"/>
<dbReference type="InterPro" id="IPR050240">
    <property type="entry name" value="DNA_pol_type-B"/>
</dbReference>
<evidence type="ECO:0000259" key="10">
    <source>
        <dbReference type="Pfam" id="PF00136"/>
    </source>
</evidence>
<dbReference type="GO" id="GO:0003677">
    <property type="term" value="F:DNA binding"/>
    <property type="evidence" value="ECO:0007669"/>
    <property type="project" value="UniProtKB-KW"/>
</dbReference>
<dbReference type="NCBIfam" id="NF004417">
    <property type="entry name" value="PRK05761.1-3"/>
    <property type="match status" value="1"/>
</dbReference>
<evidence type="ECO:0000256" key="8">
    <source>
        <dbReference type="RuleBase" id="RU000442"/>
    </source>
</evidence>
<dbReference type="InterPro" id="IPR023211">
    <property type="entry name" value="DNA_pol_palm_dom_sf"/>
</dbReference>
<dbReference type="GO" id="GO:0000166">
    <property type="term" value="F:nucleotide binding"/>
    <property type="evidence" value="ECO:0007669"/>
    <property type="project" value="InterPro"/>
</dbReference>
<dbReference type="InterPro" id="IPR006133">
    <property type="entry name" value="DNA-dir_DNA_pol_B_exonuc"/>
</dbReference>
<evidence type="ECO:0000256" key="6">
    <source>
        <dbReference type="ARBA" id="ARBA00023125"/>
    </source>
</evidence>
<keyword evidence="4 8" id="KW-0235">DNA replication</keyword>
<sequence length="861" mass="97074">MAFEEEEFLEEGEEIREFEGEEVAEFKIKGAVSTSIPPSIVLSVTYDGAEGKALVKLYDPAGDIVYYWYDNTGHRPYLVTDLPPEVIAEKFPDVLRHPGFSHMEAVEKYDALSDRKIVMTKVYAKDPLSIGGSRKSIRDVLPKTWESRIKYHHSYLFDRGIIPGMWYRSEGNGLIPVEVEIPPEVAKSLSSVFSSDDERAEAANWIPLFQAPIPHIKRVAIDIEVFTPQENKVPNPREAEYEIVSVALVGSDGLRRVLLLRRPGVNVDLKALSDAEFDVMFFDSEYDLVAEVFKTIVQYPLVVTFNGDNFDMPYLYNRALALGFKREEIPVVARRDYVTVAPGIHIDLYKFFAIKAVEVYAFGGVYRGERGLDAIASAILGVGKVERQGVVSSMPLDELAEYNFRDAFITLYFTLYNDELVMKLMLLLSRIAKMPLEDLTRSQVSAWIRNMLYYEHRRRGWLIPNKEDIIKSRGEAYTKAIIKGKKYAGAVVLDPPAGVFFNVYVLDFASLYPSVISKWNLSYETVNCQNKEGAEKPIAELPHWICKGRRGITSLLVGILRDLRVHVYKRLAKSAPTPQEKALYDVVQSAMKVFINASYGVFGAETFPLYCPPVAELTTALARYVMTSTVLRAIELGMEPIYGDTDSLFLLGASDERIKGLVDYAAQLGIDIDLDKIYRFVLFSGRKKNYLGVTSDGGVVIKGLVGKKRNAPVFVKELMDDIVERLRAINTLDDLFKVREEVSALVKEYESELREKRITLDKLAIKTSLNKDLDEYTKNKPQHVKAAELLSKAMGVRLGKGDVIAYVKTRDSLGVKPVQLARIDEIDDRKYVEFMATTVEQVLEALGFTMEELRGVGKLVG</sequence>
<dbReference type="KEGG" id="tuz:TUZN_1178"/>
<dbReference type="Pfam" id="PF00136">
    <property type="entry name" value="DNA_pol_B"/>
    <property type="match status" value="1"/>
</dbReference>
<keyword evidence="9" id="KW-0175">Coiled coil</keyword>
<dbReference type="SMART" id="SM00486">
    <property type="entry name" value="POLBc"/>
    <property type="match status" value="1"/>
</dbReference>
<dbReference type="InterPro" id="IPR012337">
    <property type="entry name" value="RNaseH-like_sf"/>
</dbReference>
<dbReference type="GeneID" id="10360706"/>
<proteinExistence type="inferred from homology"/>
<dbReference type="eggNOG" id="arCOG15272">
    <property type="taxonomic scope" value="Archaea"/>
</dbReference>
<organism evidence="12 13">
    <name type="scientific">Thermoproteus uzoniensis (strain 768-20)</name>
    <dbReference type="NCBI Taxonomy" id="999630"/>
    <lineage>
        <taxon>Archaea</taxon>
        <taxon>Thermoproteota</taxon>
        <taxon>Thermoprotei</taxon>
        <taxon>Thermoproteales</taxon>
        <taxon>Thermoproteaceae</taxon>
        <taxon>Thermoproteus</taxon>
    </lineage>
</organism>
<keyword evidence="3 8" id="KW-0548">Nucleotidyltransferase</keyword>
<dbReference type="Gene3D" id="1.10.287.690">
    <property type="entry name" value="Helix hairpin bin"/>
    <property type="match status" value="1"/>
</dbReference>
<evidence type="ECO:0000256" key="5">
    <source>
        <dbReference type="ARBA" id="ARBA00022932"/>
    </source>
</evidence>
<evidence type="ECO:0000256" key="2">
    <source>
        <dbReference type="ARBA" id="ARBA00022679"/>
    </source>
</evidence>
<dbReference type="InterPro" id="IPR006172">
    <property type="entry name" value="DNA-dir_DNA_pol_B"/>
</dbReference>
<reference key="2">
    <citation type="submission" date="2011-03" db="EMBL/GenBank/DDBJ databases">
        <title>Complete genome sequence of the thermoacidophilic crenarchaeon Thermoproteus uzoniensis 768-20.</title>
        <authorList>
            <person name="Mardanov A.V."/>
            <person name="Gumerov V.M."/>
            <person name="Beletsky A.V."/>
            <person name="Prokofeva M.I."/>
            <person name="Bonch-Osmolovskaya E.A."/>
            <person name="Ravin N.V."/>
            <person name="Skryabin K.G."/>
        </authorList>
    </citation>
    <scope>NUCLEOTIDE SEQUENCE</scope>
    <source>
        <strain>768-20</strain>
    </source>
</reference>
<reference evidence="12 13" key="1">
    <citation type="journal article" date="2011" name="J. Bacteriol.">
        <title>Complete genome sequence of the thermoacidophilic crenarchaeon Thermoproteus uzoniensis 768-20.</title>
        <authorList>
            <person name="Mardanov A.V."/>
            <person name="Gumerov V.M."/>
            <person name="Beletsky A.V."/>
            <person name="Prokofeva M.I."/>
            <person name="Bonch-Osmolovskaya E.A."/>
            <person name="Ravin N.V."/>
            <person name="Skryabin K.G."/>
        </authorList>
    </citation>
    <scope>NUCLEOTIDE SEQUENCE [LARGE SCALE GENOMIC DNA]</scope>
    <source>
        <strain evidence="12 13">768-20</strain>
    </source>
</reference>
<dbReference type="InterPro" id="IPR036397">
    <property type="entry name" value="RNaseH_sf"/>
</dbReference>
<dbReference type="Gene3D" id="3.30.342.10">
    <property type="entry name" value="DNA Polymerase, chain B, domain 1"/>
    <property type="match status" value="1"/>
</dbReference>
<dbReference type="FunFam" id="1.10.287.690:FF:000011">
    <property type="entry name" value="DNA polymerase"/>
    <property type="match status" value="1"/>
</dbReference>
<keyword evidence="2 8" id="KW-0808">Transferase</keyword>
<evidence type="ECO:0000313" key="12">
    <source>
        <dbReference type="EMBL" id="AEA12657.1"/>
    </source>
</evidence>
<dbReference type="PANTHER" id="PTHR10322">
    <property type="entry name" value="DNA POLYMERASE CATALYTIC SUBUNIT"/>
    <property type="match status" value="1"/>
</dbReference>
<dbReference type="InterPro" id="IPR043502">
    <property type="entry name" value="DNA/RNA_pol_sf"/>
</dbReference>